<comment type="caution">
    <text evidence="3">The sequence shown here is derived from an EMBL/GenBank/DDBJ whole genome shotgun (WGS) entry which is preliminary data.</text>
</comment>
<dbReference type="PANTHER" id="PTHR22835">
    <property type="entry name" value="ZINC FINGER FYVE DOMAIN CONTAINING PROTEIN"/>
    <property type="match status" value="1"/>
</dbReference>
<accession>A0AAV1S683</accession>
<dbReference type="Pfam" id="PF00657">
    <property type="entry name" value="Lipase_GDSL"/>
    <property type="match status" value="1"/>
</dbReference>
<dbReference type="GO" id="GO:0016788">
    <property type="term" value="F:hydrolase activity, acting on ester bonds"/>
    <property type="evidence" value="ECO:0007669"/>
    <property type="project" value="InterPro"/>
</dbReference>
<comment type="similarity">
    <text evidence="1">Belongs to the 'GDSL' lipolytic enzyme family.</text>
</comment>
<evidence type="ECO:0000256" key="1">
    <source>
        <dbReference type="ARBA" id="ARBA00008668"/>
    </source>
</evidence>
<protein>
    <submittedName>
        <fullName evidence="3">Uncharacterized protein</fullName>
    </submittedName>
</protein>
<dbReference type="EMBL" id="CAWUPB010001173">
    <property type="protein sequence ID" value="CAK7346979.1"/>
    <property type="molecule type" value="Genomic_DNA"/>
</dbReference>
<organism evidence="3 4">
    <name type="scientific">Dovyalis caffra</name>
    <dbReference type="NCBI Taxonomy" id="77055"/>
    <lineage>
        <taxon>Eukaryota</taxon>
        <taxon>Viridiplantae</taxon>
        <taxon>Streptophyta</taxon>
        <taxon>Embryophyta</taxon>
        <taxon>Tracheophyta</taxon>
        <taxon>Spermatophyta</taxon>
        <taxon>Magnoliopsida</taxon>
        <taxon>eudicotyledons</taxon>
        <taxon>Gunneridae</taxon>
        <taxon>Pentapetalae</taxon>
        <taxon>rosids</taxon>
        <taxon>fabids</taxon>
        <taxon>Malpighiales</taxon>
        <taxon>Salicaceae</taxon>
        <taxon>Flacourtieae</taxon>
        <taxon>Dovyalis</taxon>
    </lineage>
</organism>
<dbReference type="InterPro" id="IPR001087">
    <property type="entry name" value="GDSL"/>
</dbReference>
<dbReference type="Proteomes" id="UP001314170">
    <property type="component" value="Unassembled WGS sequence"/>
</dbReference>
<sequence>MGFSTASLSVTSLSSFCVVFSLYLPSGTQYLLRKIVSSQQSSTLVTQIRILVDSLLPSLLLILLMEKLTFTCRRGAKSLNLSYLSAYLDSLGANFTVGANFATAASTIRLPTSIVPNGGFSPFYLAVQYAQFIRFNATSQLIRKQGGVFAQLMPKDEYFQKALYTFDIGQNDLGAGFFGNMSVEEVNASVPSIVDAFSTNVTKDSIGCAKPYNEVAQYFNYKLKEAVVQLRKDFPSAAFTYVDVYSVKYSLFREPKKHGFDELPLVVCCGYGGMYNYSASAGCGATTTVNGTQITVGSCDDPSARVVWDGIHYTEAANKFVFEQTSTGAFSDPPTTLNMACQPRGNIG</sequence>
<dbReference type="AlphaFoldDB" id="A0AAV1S683"/>
<evidence type="ECO:0000256" key="2">
    <source>
        <dbReference type="ARBA" id="ARBA00023180"/>
    </source>
</evidence>
<dbReference type="Gene3D" id="3.40.50.1110">
    <property type="entry name" value="SGNH hydrolase"/>
    <property type="match status" value="2"/>
</dbReference>
<name>A0AAV1S683_9ROSI</name>
<keyword evidence="2" id="KW-0325">Glycoprotein</keyword>
<keyword evidence="4" id="KW-1185">Reference proteome</keyword>
<proteinExistence type="inferred from homology"/>
<evidence type="ECO:0000313" key="4">
    <source>
        <dbReference type="Proteomes" id="UP001314170"/>
    </source>
</evidence>
<gene>
    <name evidence="3" type="ORF">DCAF_LOCUS19659</name>
</gene>
<dbReference type="InterPro" id="IPR036514">
    <property type="entry name" value="SGNH_hydro_sf"/>
</dbReference>
<dbReference type="PANTHER" id="PTHR22835:SF292">
    <property type="entry name" value="ESTERASE-LIKE ISOFORM X1"/>
    <property type="match status" value="1"/>
</dbReference>
<reference evidence="3 4" key="1">
    <citation type="submission" date="2024-01" db="EMBL/GenBank/DDBJ databases">
        <authorList>
            <person name="Waweru B."/>
        </authorList>
    </citation>
    <scope>NUCLEOTIDE SEQUENCE [LARGE SCALE GENOMIC DNA]</scope>
</reference>
<evidence type="ECO:0000313" key="3">
    <source>
        <dbReference type="EMBL" id="CAK7346979.1"/>
    </source>
</evidence>